<evidence type="ECO:0000313" key="1">
    <source>
        <dbReference type="Proteomes" id="UP000492821"/>
    </source>
</evidence>
<dbReference type="Proteomes" id="UP000492821">
    <property type="component" value="Unassembled WGS sequence"/>
</dbReference>
<dbReference type="WBParaSite" id="Pan_g17137.t1">
    <property type="protein sequence ID" value="Pan_g17137.t1"/>
    <property type="gene ID" value="Pan_g17137"/>
</dbReference>
<reference evidence="2" key="2">
    <citation type="submission" date="2020-10" db="UniProtKB">
        <authorList>
            <consortium name="WormBaseParasite"/>
        </authorList>
    </citation>
    <scope>IDENTIFICATION</scope>
</reference>
<reference evidence="1" key="1">
    <citation type="journal article" date="2013" name="Genetics">
        <title>The draft genome and transcriptome of Panagrellus redivivus are shaped by the harsh demands of a free-living lifestyle.</title>
        <authorList>
            <person name="Srinivasan J."/>
            <person name="Dillman A.R."/>
            <person name="Macchietto M.G."/>
            <person name="Heikkinen L."/>
            <person name="Lakso M."/>
            <person name="Fracchia K.M."/>
            <person name="Antoshechkin I."/>
            <person name="Mortazavi A."/>
            <person name="Wong G."/>
            <person name="Sternberg P.W."/>
        </authorList>
    </citation>
    <scope>NUCLEOTIDE SEQUENCE [LARGE SCALE GENOMIC DNA]</scope>
    <source>
        <strain evidence="1">MT8872</strain>
    </source>
</reference>
<accession>A0A7E4V6J3</accession>
<evidence type="ECO:0000313" key="2">
    <source>
        <dbReference type="WBParaSite" id="Pan_g17137.t1"/>
    </source>
</evidence>
<sequence>MVYPIAKFAYSFTQRLLELAIPTEAHHLLLADVDQAVFKKSLKKPTYFDSVKFKRNHLTNEIVVTDIRPYQETVRIDDSNINNAAIQLLLGCFVITFEKRCNFAPDLTTPIDVHVDCDFEDLKQKFNNYNLPYYPANLLSTHEVPDVPNGVNAARMIFHVENVTAYEANLYLKPFATLPVGPKITVMENIAYQEELIIVISNEECSYTEQHWFTVHCDFG</sequence>
<keyword evidence="1" id="KW-1185">Reference proteome</keyword>
<protein>
    <submittedName>
        <fullName evidence="2">MSP domain-containing protein</fullName>
    </submittedName>
</protein>
<proteinExistence type="predicted"/>
<dbReference type="AlphaFoldDB" id="A0A7E4V6J3"/>
<name>A0A7E4V6J3_PANRE</name>
<organism evidence="1 2">
    <name type="scientific">Panagrellus redivivus</name>
    <name type="common">Microworm</name>
    <dbReference type="NCBI Taxonomy" id="6233"/>
    <lineage>
        <taxon>Eukaryota</taxon>
        <taxon>Metazoa</taxon>
        <taxon>Ecdysozoa</taxon>
        <taxon>Nematoda</taxon>
        <taxon>Chromadorea</taxon>
        <taxon>Rhabditida</taxon>
        <taxon>Tylenchina</taxon>
        <taxon>Panagrolaimomorpha</taxon>
        <taxon>Panagrolaimoidea</taxon>
        <taxon>Panagrolaimidae</taxon>
        <taxon>Panagrellus</taxon>
    </lineage>
</organism>